<accession>A0A3B1BYF7</accession>
<reference evidence="1" key="1">
    <citation type="submission" date="2018-06" db="EMBL/GenBank/DDBJ databases">
        <authorList>
            <person name="Zhirakovskaya E."/>
        </authorList>
    </citation>
    <scope>NUCLEOTIDE SEQUENCE</scope>
</reference>
<sequence>MPYNINFPVNRHVSETNAGRLSKKASPSGLTTFKNYGILSKIKGLDALKVIWKETEKQNELLTSIYR</sequence>
<organism evidence="1">
    <name type="scientific">hydrothermal vent metagenome</name>
    <dbReference type="NCBI Taxonomy" id="652676"/>
    <lineage>
        <taxon>unclassified sequences</taxon>
        <taxon>metagenomes</taxon>
        <taxon>ecological metagenomes</taxon>
    </lineage>
</organism>
<dbReference type="EMBL" id="UOGC01000150">
    <property type="protein sequence ID" value="VAX23346.1"/>
    <property type="molecule type" value="Genomic_DNA"/>
</dbReference>
<dbReference type="AlphaFoldDB" id="A0A3B1BYF7"/>
<protein>
    <submittedName>
        <fullName evidence="1">Uncharacterized protein</fullName>
    </submittedName>
</protein>
<name>A0A3B1BYF7_9ZZZZ</name>
<gene>
    <name evidence="1" type="ORF">MNBD_NITROSPINAE01-1157</name>
</gene>
<proteinExistence type="predicted"/>
<evidence type="ECO:0000313" key="1">
    <source>
        <dbReference type="EMBL" id="VAX23346.1"/>
    </source>
</evidence>